<reference evidence="5 6" key="1">
    <citation type="submission" date="2024-05" db="EMBL/GenBank/DDBJ databases">
        <title>A draft genome resource for the thread blight pathogen Marasmius tenuissimus strain MS-2.</title>
        <authorList>
            <person name="Yulfo-Soto G.E."/>
            <person name="Baruah I.K."/>
            <person name="Amoako-Attah I."/>
            <person name="Bukari Y."/>
            <person name="Meinhardt L.W."/>
            <person name="Bailey B.A."/>
            <person name="Cohen S.P."/>
        </authorList>
    </citation>
    <scope>NUCLEOTIDE SEQUENCE [LARGE SCALE GENOMIC DNA]</scope>
    <source>
        <strain evidence="5 6">MS-2</strain>
    </source>
</reference>
<keyword evidence="3" id="KW-0812">Transmembrane</keyword>
<keyword evidence="3" id="KW-0472">Membrane</keyword>
<feature type="compositionally biased region" description="Polar residues" evidence="2">
    <location>
        <begin position="279"/>
        <end position="291"/>
    </location>
</feature>
<dbReference type="Pfam" id="PF04082">
    <property type="entry name" value="Fungal_trans"/>
    <property type="match status" value="1"/>
</dbReference>
<dbReference type="CDD" id="cd12148">
    <property type="entry name" value="fungal_TF_MHR"/>
    <property type="match status" value="1"/>
</dbReference>
<organism evidence="5 6">
    <name type="scientific">Marasmius tenuissimus</name>
    <dbReference type="NCBI Taxonomy" id="585030"/>
    <lineage>
        <taxon>Eukaryota</taxon>
        <taxon>Fungi</taxon>
        <taxon>Dikarya</taxon>
        <taxon>Basidiomycota</taxon>
        <taxon>Agaricomycotina</taxon>
        <taxon>Agaricomycetes</taxon>
        <taxon>Agaricomycetidae</taxon>
        <taxon>Agaricales</taxon>
        <taxon>Marasmiineae</taxon>
        <taxon>Marasmiaceae</taxon>
        <taxon>Marasmius</taxon>
    </lineage>
</organism>
<evidence type="ECO:0000313" key="6">
    <source>
        <dbReference type="Proteomes" id="UP001437256"/>
    </source>
</evidence>
<evidence type="ECO:0000256" key="1">
    <source>
        <dbReference type="ARBA" id="ARBA00023242"/>
    </source>
</evidence>
<protein>
    <submittedName>
        <fullName evidence="5">Gypsy retrotransposon integrase-like protein 1</fullName>
    </submittedName>
</protein>
<feature type="transmembrane region" description="Helical" evidence="3">
    <location>
        <begin position="190"/>
        <end position="208"/>
    </location>
</feature>
<accession>A0ABR2ZB44</accession>
<feature type="region of interest" description="Disordered" evidence="2">
    <location>
        <begin position="260"/>
        <end position="299"/>
    </location>
</feature>
<evidence type="ECO:0000259" key="4">
    <source>
        <dbReference type="Pfam" id="PF04082"/>
    </source>
</evidence>
<evidence type="ECO:0000313" key="5">
    <source>
        <dbReference type="EMBL" id="KAL0058877.1"/>
    </source>
</evidence>
<name>A0ABR2ZB44_9AGAR</name>
<dbReference type="InterPro" id="IPR050987">
    <property type="entry name" value="AtrR-like"/>
</dbReference>
<dbReference type="InterPro" id="IPR007219">
    <property type="entry name" value="XnlR_reg_dom"/>
</dbReference>
<keyword evidence="3" id="KW-1133">Transmembrane helix</keyword>
<keyword evidence="1" id="KW-0539">Nucleus</keyword>
<dbReference type="PANTHER" id="PTHR46910">
    <property type="entry name" value="TRANSCRIPTION FACTOR PDR1"/>
    <property type="match status" value="1"/>
</dbReference>
<keyword evidence="6" id="KW-1185">Reference proteome</keyword>
<proteinExistence type="predicted"/>
<evidence type="ECO:0000256" key="2">
    <source>
        <dbReference type="SAM" id="MobiDB-lite"/>
    </source>
</evidence>
<dbReference type="Proteomes" id="UP001437256">
    <property type="component" value="Unassembled WGS sequence"/>
</dbReference>
<sequence>MVYTDYSISAAYGRPCGLQEEDYDLDLPIECDDEYWDHPDPDQAWRQPPGKPSAVSFFVSLLKLVKLLALALRTIYSINKSRVLLGFVGPQWEQRIVTELDSALNKWVDTVPEHLRWDPSRDNDVFFKQSAELYTEYYLLQVLIHRHFIPSPKKPSPLSFPSLAICTNAARSCSHIADIQRKRTGTLSPFSMGAVFSCGIILLLNIWGGKRSGLSADPTKEMADVHKCMEALRAIETRWHAAGRLWDVLYELASVGELPLPQTSPAATNKRGRDEDSPISATKASEGGRSQSVDHEHRNIAGSRRALKTSGPGSSPQATQQHLSSLPMYSDELGRLPVYGQHTTHAEWTQLDDSTGFWFPPMGAYLRRRHRMISMGLLRLRRPPRLGRHLV</sequence>
<comment type="caution">
    <text evidence="5">The sequence shown here is derived from an EMBL/GenBank/DDBJ whole genome shotgun (WGS) entry which is preliminary data.</text>
</comment>
<gene>
    <name evidence="5" type="primary">GIN1_42</name>
    <name evidence="5" type="ORF">AAF712_014415</name>
</gene>
<feature type="domain" description="Xylanolytic transcriptional activator regulatory" evidence="4">
    <location>
        <begin position="3"/>
        <end position="108"/>
    </location>
</feature>
<dbReference type="PANTHER" id="PTHR46910:SF38">
    <property type="entry name" value="ZN(2)-C6 FUNGAL-TYPE DOMAIN-CONTAINING PROTEIN"/>
    <property type="match status" value="1"/>
</dbReference>
<dbReference type="EMBL" id="JBBXMP010000267">
    <property type="protein sequence ID" value="KAL0058877.1"/>
    <property type="molecule type" value="Genomic_DNA"/>
</dbReference>
<evidence type="ECO:0000256" key="3">
    <source>
        <dbReference type="SAM" id="Phobius"/>
    </source>
</evidence>